<dbReference type="Proteomes" id="UP001212152">
    <property type="component" value="Unassembled WGS sequence"/>
</dbReference>
<dbReference type="AlphaFoldDB" id="A0AAD5TBT7"/>
<dbReference type="Pfam" id="PF12141">
    <property type="entry name" value="BMT"/>
    <property type="match status" value="1"/>
</dbReference>
<evidence type="ECO:0000313" key="3">
    <source>
        <dbReference type="Proteomes" id="UP001212152"/>
    </source>
</evidence>
<dbReference type="EMBL" id="JADGJQ010000134">
    <property type="protein sequence ID" value="KAJ3167755.1"/>
    <property type="molecule type" value="Genomic_DNA"/>
</dbReference>
<accession>A0AAD5TBT7</accession>
<organism evidence="2 3">
    <name type="scientific">Geranomyces variabilis</name>
    <dbReference type="NCBI Taxonomy" id="109894"/>
    <lineage>
        <taxon>Eukaryota</taxon>
        <taxon>Fungi</taxon>
        <taxon>Fungi incertae sedis</taxon>
        <taxon>Chytridiomycota</taxon>
        <taxon>Chytridiomycota incertae sedis</taxon>
        <taxon>Chytridiomycetes</taxon>
        <taxon>Spizellomycetales</taxon>
        <taxon>Powellomycetaceae</taxon>
        <taxon>Geranomyces</taxon>
    </lineage>
</organism>
<protein>
    <submittedName>
        <fullName evidence="2">Uncharacterized protein</fullName>
    </submittedName>
</protein>
<dbReference type="GO" id="GO:0000030">
    <property type="term" value="F:mannosyltransferase activity"/>
    <property type="evidence" value="ECO:0007669"/>
    <property type="project" value="InterPro"/>
</dbReference>
<evidence type="ECO:0000313" key="2">
    <source>
        <dbReference type="EMBL" id="KAJ3167755.1"/>
    </source>
</evidence>
<comment type="similarity">
    <text evidence="1">Belongs to the BMT family.</text>
</comment>
<comment type="caution">
    <text evidence="2">The sequence shown here is derived from an EMBL/GenBank/DDBJ whole genome shotgun (WGS) entry which is preliminary data.</text>
</comment>
<sequence length="243" mass="26784">MCLFDIGSGHQVTLSIKDEPEPAVEKNWTPFISSTGALHFVYKFDRAQTLQCSIQTGECNRLQEAAHQLSGGQLRGGTPLLQHDNSDFFFGFARTTTTCSKFPNRFYRPHLVVLHFDANQIPIAHVSSPYDFENVFFRTTEVSRTFDSDASLLQYSRVITAGGIVEFARKENLHIVAVSVNDNAGFLVLLQGLRALVSARSQSYLELHSRAKGQSDVISCAESAAALMCDTLTADTLKLSTTA</sequence>
<evidence type="ECO:0000256" key="1">
    <source>
        <dbReference type="ARBA" id="ARBA00009486"/>
    </source>
</evidence>
<dbReference type="InterPro" id="IPR021988">
    <property type="entry name" value="BMT1"/>
</dbReference>
<reference evidence="2" key="1">
    <citation type="submission" date="2020-05" db="EMBL/GenBank/DDBJ databases">
        <title>Phylogenomic resolution of chytrid fungi.</title>
        <authorList>
            <person name="Stajich J.E."/>
            <person name="Amses K."/>
            <person name="Simmons R."/>
            <person name="Seto K."/>
            <person name="Myers J."/>
            <person name="Bonds A."/>
            <person name="Quandt C.A."/>
            <person name="Barry K."/>
            <person name="Liu P."/>
            <person name="Grigoriev I."/>
            <person name="Longcore J.E."/>
            <person name="James T.Y."/>
        </authorList>
    </citation>
    <scope>NUCLEOTIDE SEQUENCE</scope>
    <source>
        <strain evidence="2">JEL0379</strain>
    </source>
</reference>
<name>A0AAD5TBT7_9FUNG</name>
<gene>
    <name evidence="2" type="ORF">HDU87_001474</name>
</gene>
<proteinExistence type="inferred from homology"/>
<keyword evidence="3" id="KW-1185">Reference proteome</keyword>